<name>A0A1I1M7Q8_9SPHI</name>
<organism evidence="2 3">
    <name type="scientific">Parapedobacter composti</name>
    <dbReference type="NCBI Taxonomy" id="623281"/>
    <lineage>
        <taxon>Bacteria</taxon>
        <taxon>Pseudomonadati</taxon>
        <taxon>Bacteroidota</taxon>
        <taxon>Sphingobacteriia</taxon>
        <taxon>Sphingobacteriales</taxon>
        <taxon>Sphingobacteriaceae</taxon>
        <taxon>Parapedobacter</taxon>
    </lineage>
</organism>
<dbReference type="Proteomes" id="UP000199577">
    <property type="component" value="Unassembled WGS sequence"/>
</dbReference>
<dbReference type="PANTHER" id="PTHR10900">
    <property type="entry name" value="PERIOSTIN-RELATED"/>
    <property type="match status" value="1"/>
</dbReference>
<evidence type="ECO:0000313" key="2">
    <source>
        <dbReference type="EMBL" id="SFC78613.1"/>
    </source>
</evidence>
<dbReference type="EMBL" id="FOLL01000026">
    <property type="protein sequence ID" value="SFC78613.1"/>
    <property type="molecule type" value="Genomic_DNA"/>
</dbReference>
<dbReference type="AlphaFoldDB" id="A0A1I1M7Q8"/>
<gene>
    <name evidence="2" type="ORF">SAMN05421747_12618</name>
</gene>
<sequence>MKTTINHIKLTCIGLWISMAIVTWSCSKVTEIPVELQPPLVYEHSALKEIAEIIAQEQELTIFREVYSRSGVEAYMDSVRATTTDTLTPFTLFVPRDAAWQAMGYSLESVSNLSAEACRELIMYLTVRGRYVPTNTSDPVSGTNTLRPIIPARRYELQDDWGFIRVSHQPYLLYLAWGGGNIYLNGKEAGTVGNDIHPATDGAVYLVNTLPIKPGKTVYEILQEDESFSFYLAALDISNQVYQEYQVGIDPENRSEELFWMTPEPFMNDLSQLSSFSPMFGTITTGNLNMNNMYTVFAPDNEAFIRAGFPDIASIADYIRSSYVTTAGYVEDMRRRPRYTNMDSVLNHSFFARITTISHFPAFELARQSSNVNNQVVFTNDMLWNSVFRDEGIRRSVSLTFFDWTFFDESLYDFTQLVEERSELKLLFRSEGNRITIRRGDAPDGQVANVVLEQSDIVAMNGVIHRIDNLLLPNP</sequence>
<dbReference type="InterPro" id="IPR000782">
    <property type="entry name" value="FAS1_domain"/>
</dbReference>
<feature type="domain" description="FAS1" evidence="1">
    <location>
        <begin position="47"/>
        <end position="211"/>
    </location>
</feature>
<dbReference type="SUPFAM" id="SSF82153">
    <property type="entry name" value="FAS1 domain"/>
    <property type="match status" value="2"/>
</dbReference>
<keyword evidence="3" id="KW-1185">Reference proteome</keyword>
<dbReference type="PANTHER" id="PTHR10900:SF77">
    <property type="entry name" value="FI19380P1"/>
    <property type="match status" value="1"/>
</dbReference>
<dbReference type="RefSeq" id="WP_170845825.1">
    <property type="nucleotide sequence ID" value="NZ_FOLL01000026.1"/>
</dbReference>
<dbReference type="Gene3D" id="2.30.180.10">
    <property type="entry name" value="FAS1 domain"/>
    <property type="match status" value="2"/>
</dbReference>
<dbReference type="STRING" id="623281.SAMN05421747_12618"/>
<feature type="domain" description="FAS1" evidence="1">
    <location>
        <begin position="263"/>
        <end position="471"/>
    </location>
</feature>
<evidence type="ECO:0000259" key="1">
    <source>
        <dbReference type="PROSITE" id="PS50213"/>
    </source>
</evidence>
<dbReference type="PROSITE" id="PS50213">
    <property type="entry name" value="FAS1"/>
    <property type="match status" value="2"/>
</dbReference>
<evidence type="ECO:0000313" key="3">
    <source>
        <dbReference type="Proteomes" id="UP000199577"/>
    </source>
</evidence>
<proteinExistence type="predicted"/>
<dbReference type="Pfam" id="PF02469">
    <property type="entry name" value="Fasciclin"/>
    <property type="match status" value="1"/>
</dbReference>
<accession>A0A1I1M7Q8</accession>
<reference evidence="2 3" key="1">
    <citation type="submission" date="2016-10" db="EMBL/GenBank/DDBJ databases">
        <authorList>
            <person name="de Groot N.N."/>
        </authorList>
    </citation>
    <scope>NUCLEOTIDE SEQUENCE [LARGE SCALE GENOMIC DNA]</scope>
    <source>
        <strain evidence="2 3">DSM 22900</strain>
    </source>
</reference>
<protein>
    <submittedName>
        <fullName evidence="2">Fasciclin domain-containing protein</fullName>
    </submittedName>
</protein>
<dbReference type="InterPro" id="IPR050904">
    <property type="entry name" value="Adhesion/Biosynth-related"/>
</dbReference>
<dbReference type="InterPro" id="IPR036378">
    <property type="entry name" value="FAS1_dom_sf"/>
</dbReference>